<sequence>MTNRKEPPFFNDDSAGAFQYKFPFYDTMELFIETLTGTCFELRVLPFEAVVSVKAKIQRLEGIPVAQQHLIWNNLELDDEHCLHDYGIAEGCTLKLVLAMRGGPINIRRVTMEDPIKDVSNLMDSTKEDGWEKSISNKQVTFVVYRKGDQLSFFRVVDRGDGTLTPLSESVSAGSVFNMYAEEEDGDNSAAAQHSLENSITMNKMKLLKAKMEDMNLNKKPKKSAKVKPRAPVSSHPCGGSPGSTSTRHHHRLFRSLHHLNHSQHLSPQLPPIADHKTIESSSPSAAAASAHLHIPRRASPSIFSSSCYMLHEEEPWETCPAFAKIRPPPKVSRLDIGSTRLMRDCVYPQLPPLCTRGPPEAVFDPADPSGEAVGLGLLDEGPGLVAPTQAGASFGELSDPLSLDVSSQVEGGCRSLEVAAQHQLPLSPSPLSTWTLGKSDSLTSRADRAELGTSFQIGPSSPLPTTSSRLLPQPFDSTLSCLQDRLQAQSSAPDKPSNTSPHTSAVSSSSHASHVGAVKAEASGRRPEQLSKAGARSITKLVNRACKDPLGIQDNSELLASVSTRATDSRRSRDGLGDSVGLAVALPPSAALGQGSHGSRLPSITTNRLLQEGLIRPVSPLHRAASSYMATNTHVPTGGVMASFGRIGAQTHHLPPVKAPTGSKKKSSKHCFLCDKKTGLATSYKCR</sequence>
<reference evidence="3" key="2">
    <citation type="submission" date="2025-08" db="UniProtKB">
        <authorList>
            <consortium name="Ensembl"/>
        </authorList>
    </citation>
    <scope>IDENTIFICATION</scope>
</reference>
<dbReference type="STRING" id="244447.ENSCSEP00000010225"/>
<evidence type="ECO:0000259" key="2">
    <source>
        <dbReference type="PROSITE" id="PS50053"/>
    </source>
</evidence>
<dbReference type="InterPro" id="IPR035896">
    <property type="entry name" value="AN1-like_Znf"/>
</dbReference>
<keyword evidence="4" id="KW-1185">Reference proteome</keyword>
<evidence type="ECO:0000313" key="3">
    <source>
        <dbReference type="Ensembl" id="ENSCSEP00000010225.1"/>
    </source>
</evidence>
<dbReference type="InParanoid" id="A0A3P8VCQ1"/>
<evidence type="ECO:0000256" key="1">
    <source>
        <dbReference type="SAM" id="MobiDB-lite"/>
    </source>
</evidence>
<evidence type="ECO:0000313" key="4">
    <source>
        <dbReference type="Proteomes" id="UP000265120"/>
    </source>
</evidence>
<dbReference type="PROSITE" id="PS50053">
    <property type="entry name" value="UBIQUITIN_2"/>
    <property type="match status" value="1"/>
</dbReference>
<reference evidence="3 4" key="1">
    <citation type="journal article" date="2014" name="Nat. Genet.">
        <title>Whole-genome sequence of a flatfish provides insights into ZW sex chromosome evolution and adaptation to a benthic lifestyle.</title>
        <authorList>
            <person name="Chen S."/>
            <person name="Zhang G."/>
            <person name="Shao C."/>
            <person name="Huang Q."/>
            <person name="Liu G."/>
            <person name="Zhang P."/>
            <person name="Song W."/>
            <person name="An N."/>
            <person name="Chalopin D."/>
            <person name="Volff J.N."/>
            <person name="Hong Y."/>
            <person name="Li Q."/>
            <person name="Sha Z."/>
            <person name="Zhou H."/>
            <person name="Xie M."/>
            <person name="Yu Q."/>
            <person name="Liu Y."/>
            <person name="Xiang H."/>
            <person name="Wang N."/>
            <person name="Wu K."/>
            <person name="Yang C."/>
            <person name="Zhou Q."/>
            <person name="Liao X."/>
            <person name="Yang L."/>
            <person name="Hu Q."/>
            <person name="Zhang J."/>
            <person name="Meng L."/>
            <person name="Jin L."/>
            <person name="Tian Y."/>
            <person name="Lian J."/>
            <person name="Yang J."/>
            <person name="Miao G."/>
            <person name="Liu S."/>
            <person name="Liang Z."/>
            <person name="Yan F."/>
            <person name="Li Y."/>
            <person name="Sun B."/>
            <person name="Zhang H."/>
            <person name="Zhang J."/>
            <person name="Zhu Y."/>
            <person name="Du M."/>
            <person name="Zhao Y."/>
            <person name="Schartl M."/>
            <person name="Tang Q."/>
            <person name="Wang J."/>
        </authorList>
    </citation>
    <scope>NUCLEOTIDE SEQUENCE</scope>
</reference>
<dbReference type="PANTHER" id="PTHR46728:SF1">
    <property type="entry name" value="AN1-TYPE ZINC FINGER PROTEIN 4"/>
    <property type="match status" value="1"/>
</dbReference>
<dbReference type="InterPro" id="IPR053061">
    <property type="entry name" value="AN1-type_zinc_finger"/>
</dbReference>
<dbReference type="InterPro" id="IPR029071">
    <property type="entry name" value="Ubiquitin-like_domsf"/>
</dbReference>
<protein>
    <submittedName>
        <fullName evidence="3">Zinc finger, AN1-type domain 4</fullName>
    </submittedName>
</protein>
<dbReference type="SUPFAM" id="SSF54236">
    <property type="entry name" value="Ubiquitin-like"/>
    <property type="match status" value="1"/>
</dbReference>
<accession>A0A3P8VCQ1</accession>
<feature type="region of interest" description="Disordered" evidence="1">
    <location>
        <begin position="217"/>
        <end position="248"/>
    </location>
</feature>
<dbReference type="Ensembl" id="ENSCSET00000010347.1">
    <property type="protein sequence ID" value="ENSCSEP00000010225.1"/>
    <property type="gene ID" value="ENSCSEG00000006564.1"/>
</dbReference>
<feature type="domain" description="Ubiquitin-like" evidence="2">
    <location>
        <begin position="28"/>
        <end position="103"/>
    </location>
</feature>
<dbReference type="Pfam" id="PF00240">
    <property type="entry name" value="ubiquitin"/>
    <property type="match status" value="1"/>
</dbReference>
<feature type="region of interest" description="Disordered" evidence="1">
    <location>
        <begin position="453"/>
        <end position="475"/>
    </location>
</feature>
<dbReference type="PANTHER" id="PTHR46728">
    <property type="entry name" value="AN1-TYPE ZINC FINGER PROTEIN 4"/>
    <property type="match status" value="1"/>
</dbReference>
<reference evidence="3" key="3">
    <citation type="submission" date="2025-09" db="UniProtKB">
        <authorList>
            <consortium name="Ensembl"/>
        </authorList>
    </citation>
    <scope>IDENTIFICATION</scope>
</reference>
<feature type="compositionally biased region" description="Low complexity" evidence="1">
    <location>
        <begin position="498"/>
        <end position="519"/>
    </location>
</feature>
<feature type="compositionally biased region" description="Basic residues" evidence="1">
    <location>
        <begin position="219"/>
        <end position="229"/>
    </location>
</feature>
<dbReference type="Gene3D" id="4.10.1110.10">
    <property type="entry name" value="AN1-like Zinc finger"/>
    <property type="match status" value="1"/>
</dbReference>
<feature type="region of interest" description="Disordered" evidence="1">
    <location>
        <begin position="488"/>
        <end position="536"/>
    </location>
</feature>
<dbReference type="InterPro" id="IPR019956">
    <property type="entry name" value="Ubiquitin_dom"/>
</dbReference>
<name>A0A3P8VCQ1_CYNSE</name>
<dbReference type="Proteomes" id="UP000265120">
    <property type="component" value="Chromosome 12"/>
</dbReference>
<dbReference type="CDD" id="cd01802">
    <property type="entry name" value="Ubl_ZFAND4"/>
    <property type="match status" value="1"/>
</dbReference>
<proteinExistence type="predicted"/>
<dbReference type="InterPro" id="IPR000626">
    <property type="entry name" value="Ubiquitin-like_dom"/>
</dbReference>
<dbReference type="SUPFAM" id="SSF118310">
    <property type="entry name" value="AN1-like Zinc finger"/>
    <property type="match status" value="1"/>
</dbReference>
<dbReference type="Gene3D" id="3.10.20.90">
    <property type="entry name" value="Phosphatidylinositol 3-kinase Catalytic Subunit, Chain A, domain 1"/>
    <property type="match status" value="1"/>
</dbReference>
<feature type="compositionally biased region" description="Low complexity" evidence="1">
    <location>
        <begin position="460"/>
        <end position="473"/>
    </location>
</feature>
<dbReference type="SMART" id="SM00213">
    <property type="entry name" value="UBQ"/>
    <property type="match status" value="1"/>
</dbReference>
<dbReference type="FunCoup" id="A0A3P8VCQ1">
    <property type="interactions" value="150"/>
</dbReference>
<dbReference type="PRINTS" id="PR00348">
    <property type="entry name" value="UBIQUITIN"/>
</dbReference>
<dbReference type="GeneTree" id="ENSGT00940000155716"/>
<organism evidence="3 4">
    <name type="scientific">Cynoglossus semilaevis</name>
    <name type="common">Tongue sole</name>
    <dbReference type="NCBI Taxonomy" id="244447"/>
    <lineage>
        <taxon>Eukaryota</taxon>
        <taxon>Metazoa</taxon>
        <taxon>Chordata</taxon>
        <taxon>Craniata</taxon>
        <taxon>Vertebrata</taxon>
        <taxon>Euteleostomi</taxon>
        <taxon>Actinopterygii</taxon>
        <taxon>Neopterygii</taxon>
        <taxon>Teleostei</taxon>
        <taxon>Neoteleostei</taxon>
        <taxon>Acanthomorphata</taxon>
        <taxon>Carangaria</taxon>
        <taxon>Pleuronectiformes</taxon>
        <taxon>Pleuronectoidei</taxon>
        <taxon>Cynoglossidae</taxon>
        <taxon>Cynoglossinae</taxon>
        <taxon>Cynoglossus</taxon>
    </lineage>
</organism>
<dbReference type="AlphaFoldDB" id="A0A3P8VCQ1"/>